<dbReference type="InterPro" id="IPR000524">
    <property type="entry name" value="Tscrpt_reg_HTH_GntR"/>
</dbReference>
<evidence type="ECO:0000259" key="4">
    <source>
        <dbReference type="PROSITE" id="PS50949"/>
    </source>
</evidence>
<dbReference type="CDD" id="cd07377">
    <property type="entry name" value="WHTH_GntR"/>
    <property type="match status" value="1"/>
</dbReference>
<dbReference type="InterPro" id="IPR036388">
    <property type="entry name" value="WH-like_DNA-bd_sf"/>
</dbReference>
<dbReference type="Gene3D" id="1.10.10.10">
    <property type="entry name" value="Winged helix-like DNA-binding domain superfamily/Winged helix DNA-binding domain"/>
    <property type="match status" value="1"/>
</dbReference>
<keyword evidence="3" id="KW-0804">Transcription</keyword>
<dbReference type="Proteomes" id="UP000242972">
    <property type="component" value="Unassembled WGS sequence"/>
</dbReference>
<name>A0A2T2WVF9_9FIRM</name>
<evidence type="ECO:0000313" key="6">
    <source>
        <dbReference type="Proteomes" id="UP000242972"/>
    </source>
</evidence>
<evidence type="ECO:0000256" key="3">
    <source>
        <dbReference type="ARBA" id="ARBA00023163"/>
    </source>
</evidence>
<protein>
    <submittedName>
        <fullName evidence="5">GntR family transcriptional regulator</fullName>
    </submittedName>
</protein>
<dbReference type="SUPFAM" id="SSF46785">
    <property type="entry name" value="Winged helix' DNA-binding domain"/>
    <property type="match status" value="1"/>
</dbReference>
<keyword evidence="2" id="KW-0238">DNA-binding</keyword>
<reference evidence="5 6" key="1">
    <citation type="journal article" date="2014" name="BMC Genomics">
        <title>Comparison of environmental and isolate Sulfobacillus genomes reveals diverse carbon, sulfur, nitrogen, and hydrogen metabolisms.</title>
        <authorList>
            <person name="Justice N.B."/>
            <person name="Norman A."/>
            <person name="Brown C.T."/>
            <person name="Singh A."/>
            <person name="Thomas B.C."/>
            <person name="Banfield J.F."/>
        </authorList>
    </citation>
    <scope>NUCLEOTIDE SEQUENCE [LARGE SCALE GENOMIC DNA]</scope>
    <source>
        <strain evidence="5">AMDSBA4</strain>
    </source>
</reference>
<comment type="caution">
    <text evidence="5">The sequence shown here is derived from an EMBL/GenBank/DDBJ whole genome shotgun (WGS) entry which is preliminary data.</text>
</comment>
<dbReference type="InterPro" id="IPR036390">
    <property type="entry name" value="WH_DNA-bd_sf"/>
</dbReference>
<dbReference type="PANTHER" id="PTHR38445">
    <property type="entry name" value="HTH-TYPE TRANSCRIPTIONAL REPRESSOR YTRA"/>
    <property type="match status" value="1"/>
</dbReference>
<sequence length="129" mass="14219">MFELAGGPEPLYRQLVLAIKREIQAGLYQPGDQLPTVRAVAAHLLLNPNTVARAYQELEKDGVIETTVGRGSFVRDPPDETGRLMAAIVDGLTRLRDTGWSVNDLHAWCVTIIRTLETGGESSHDREQP</sequence>
<dbReference type="PROSITE" id="PS50949">
    <property type="entry name" value="HTH_GNTR"/>
    <property type="match status" value="1"/>
</dbReference>
<dbReference type="PANTHER" id="PTHR38445:SF9">
    <property type="entry name" value="HTH-TYPE TRANSCRIPTIONAL REPRESSOR YTRA"/>
    <property type="match status" value="1"/>
</dbReference>
<dbReference type="AlphaFoldDB" id="A0A2T2WVF9"/>
<feature type="domain" description="HTH gntR-type" evidence="4">
    <location>
        <begin position="9"/>
        <end position="77"/>
    </location>
</feature>
<organism evidence="5 6">
    <name type="scientific">Sulfobacillus benefaciens</name>
    <dbReference type="NCBI Taxonomy" id="453960"/>
    <lineage>
        <taxon>Bacteria</taxon>
        <taxon>Bacillati</taxon>
        <taxon>Bacillota</taxon>
        <taxon>Clostridia</taxon>
        <taxon>Eubacteriales</taxon>
        <taxon>Clostridiales Family XVII. Incertae Sedis</taxon>
        <taxon>Sulfobacillus</taxon>
    </lineage>
</organism>
<dbReference type="Pfam" id="PF00392">
    <property type="entry name" value="GntR"/>
    <property type="match status" value="1"/>
</dbReference>
<dbReference type="GO" id="GO:0003677">
    <property type="term" value="F:DNA binding"/>
    <property type="evidence" value="ECO:0007669"/>
    <property type="project" value="UniProtKB-KW"/>
</dbReference>
<dbReference type="EMBL" id="PXYW01000129">
    <property type="protein sequence ID" value="PSR26213.1"/>
    <property type="molecule type" value="Genomic_DNA"/>
</dbReference>
<accession>A0A2T2WVF9</accession>
<dbReference type="SMART" id="SM00345">
    <property type="entry name" value="HTH_GNTR"/>
    <property type="match status" value="1"/>
</dbReference>
<evidence type="ECO:0000313" key="5">
    <source>
        <dbReference type="EMBL" id="PSR26213.1"/>
    </source>
</evidence>
<dbReference type="GO" id="GO:0003700">
    <property type="term" value="F:DNA-binding transcription factor activity"/>
    <property type="evidence" value="ECO:0007669"/>
    <property type="project" value="InterPro"/>
</dbReference>
<keyword evidence="1" id="KW-0805">Transcription regulation</keyword>
<evidence type="ECO:0000256" key="1">
    <source>
        <dbReference type="ARBA" id="ARBA00023015"/>
    </source>
</evidence>
<gene>
    <name evidence="5" type="ORF">C7B46_20140</name>
</gene>
<evidence type="ECO:0000256" key="2">
    <source>
        <dbReference type="ARBA" id="ARBA00023125"/>
    </source>
</evidence>
<proteinExistence type="predicted"/>